<dbReference type="PANTHER" id="PTHR24198">
    <property type="entry name" value="ANKYRIN REPEAT AND PROTEIN KINASE DOMAIN-CONTAINING PROTEIN"/>
    <property type="match status" value="1"/>
</dbReference>
<organism evidence="4 5">
    <name type="scientific">Candidatus Endonucleibacter bathymodioli</name>
    <dbReference type="NCBI Taxonomy" id="539814"/>
    <lineage>
        <taxon>Bacteria</taxon>
        <taxon>Pseudomonadati</taxon>
        <taxon>Pseudomonadota</taxon>
        <taxon>Gammaproteobacteria</taxon>
        <taxon>Oceanospirillales</taxon>
        <taxon>Endozoicomonadaceae</taxon>
        <taxon>Candidatus Endonucleibacter</taxon>
    </lineage>
</organism>
<dbReference type="SUPFAM" id="SSF48403">
    <property type="entry name" value="Ankyrin repeat"/>
    <property type="match status" value="1"/>
</dbReference>
<dbReference type="InterPro" id="IPR002110">
    <property type="entry name" value="Ankyrin_rpt"/>
</dbReference>
<dbReference type="Pfam" id="PF12796">
    <property type="entry name" value="Ank_2"/>
    <property type="match status" value="3"/>
</dbReference>
<keyword evidence="1" id="KW-0677">Repeat</keyword>
<dbReference type="EMBL" id="JASXSV010000036">
    <property type="protein sequence ID" value="MDP0590234.1"/>
    <property type="molecule type" value="Genomic_DNA"/>
</dbReference>
<keyword evidence="2" id="KW-0040">ANK repeat</keyword>
<comment type="caution">
    <text evidence="4">The sequence shown here is derived from an EMBL/GenBank/DDBJ whole genome shotgun (WGS) entry which is preliminary data.</text>
</comment>
<reference evidence="4 5" key="1">
    <citation type="journal article" date="2023" name="bioRxiv">
        <title>An intranuclear bacterial parasite of deep-sea mussels expresses apoptosis inhibitors acquired from its host.</title>
        <authorList>
            <person name="Gonzalez Porras M.A."/>
            <person name="Assie A."/>
            <person name="Tietjen M."/>
            <person name="Violette M."/>
            <person name="Kleiner M."/>
            <person name="Gruber-Vodicka H."/>
            <person name="Dubilier N."/>
            <person name="Leisch N."/>
        </authorList>
    </citation>
    <scope>NUCLEOTIDE SEQUENCE [LARGE SCALE GENOMIC DNA]</scope>
    <source>
        <strain evidence="4">IAP13</strain>
    </source>
</reference>
<accession>A0AA90SUH2</accession>
<proteinExistence type="predicted"/>
<dbReference type="PANTHER" id="PTHR24198:SF165">
    <property type="entry name" value="ANKYRIN REPEAT-CONTAINING PROTEIN-RELATED"/>
    <property type="match status" value="1"/>
</dbReference>
<dbReference type="SMART" id="SM00248">
    <property type="entry name" value="ANK"/>
    <property type="match status" value="6"/>
</dbReference>
<protein>
    <submittedName>
        <fullName evidence="4">Ankyrin repeat domain-containing protein</fullName>
    </submittedName>
</protein>
<evidence type="ECO:0000256" key="2">
    <source>
        <dbReference type="ARBA" id="ARBA00023043"/>
    </source>
</evidence>
<feature type="signal peptide" evidence="3">
    <location>
        <begin position="1"/>
        <end position="21"/>
    </location>
</feature>
<evidence type="ECO:0000313" key="4">
    <source>
        <dbReference type="EMBL" id="MDP0590234.1"/>
    </source>
</evidence>
<dbReference type="Gene3D" id="1.25.40.20">
    <property type="entry name" value="Ankyrin repeat-containing domain"/>
    <property type="match status" value="2"/>
</dbReference>
<dbReference type="Proteomes" id="UP001178148">
    <property type="component" value="Unassembled WGS sequence"/>
</dbReference>
<sequence length="758" mass="84211">MRNTLSIIITLAILLSGSSMASLDEMSEKFSKLERYDGRNNICCFLSTRIHLDEIIVNNKSIPESSLPILSYEHESQLRKTVETISERDLRYYLSQFEDCCEVAEKLLILKDHKYYHYILLHTVMGLRYHCSTDEFGISHHFIAKNAGELKACKNIIQEKITLLAAKGSHFEERPYSVSKCPDVSRINVEHREEHRGEELELEPLKSKYSNLCEADKASENSMCTSVLLYMSEGAKRCFNCNVYRNSALVTCRHLTAWWLKLKEFEYGTIDSEENIAKCKKIPSDAELGKSFNYNGCPSEGIYFEISQFHNIIYDVAISLSEGQEKRYLVYSCIHNMGLCVKRNKYNNIIIYYYDPNDTLRHKEIIAKTAGDLKYLCYDDFWSSVDVYTYFPEKDKVCCLVSLDTKALQQDCEIVCTPKPSASLMHLLSRFGHCGHPTVCFDLNRLDKNTKKEVIAGKNKCGTPALFVACMNGHLEALYALLAMITKIDCEPVVKNELLEGRRADGTSALFIACQNGHYKLVTVLIARVFSGDLNLSNGEKAEFLAGKSLSGCPALYIACEVGHHEVVDAIIAKICSDDFNLDNDKKAELLAGNNKGGCSALYIACQNGNLDIVTALVSAICSDDLCLSAAGKAKLLAGTGGEGYYALFIACQNGYHEIVIVLITAICRGDLNFTNTEKEELLAGGNCCSALNQACRNGHIDVVTALVSAICSSDLSLSQSEKAELLAGKNADGVSALEVAGRKGYDRIVKVLRDCGM</sequence>
<evidence type="ECO:0000256" key="1">
    <source>
        <dbReference type="ARBA" id="ARBA00022737"/>
    </source>
</evidence>
<keyword evidence="3" id="KW-0732">Signal</keyword>
<keyword evidence="5" id="KW-1185">Reference proteome</keyword>
<evidence type="ECO:0000313" key="5">
    <source>
        <dbReference type="Proteomes" id="UP001178148"/>
    </source>
</evidence>
<feature type="chain" id="PRO_5041705775" evidence="3">
    <location>
        <begin position="22"/>
        <end position="758"/>
    </location>
</feature>
<name>A0AA90SUH2_9GAMM</name>
<gene>
    <name evidence="4" type="ORF">QS748_14015</name>
</gene>
<evidence type="ECO:0000256" key="3">
    <source>
        <dbReference type="SAM" id="SignalP"/>
    </source>
</evidence>
<dbReference type="InterPro" id="IPR036770">
    <property type="entry name" value="Ankyrin_rpt-contain_sf"/>
</dbReference>
<dbReference type="AlphaFoldDB" id="A0AA90SUH2"/>